<accession>A0AAW6PI06</accession>
<proteinExistence type="predicted"/>
<evidence type="ECO:0000313" key="1">
    <source>
        <dbReference type="EMBL" id="MDF3869152.1"/>
    </source>
</evidence>
<name>A0AAW6PI06_PSEPU</name>
<evidence type="ECO:0008006" key="3">
    <source>
        <dbReference type="Google" id="ProtNLM"/>
    </source>
</evidence>
<dbReference type="RefSeq" id="WP_236197748.1">
    <property type="nucleotide sequence ID" value="NZ_BQII01000007.1"/>
</dbReference>
<evidence type="ECO:0000313" key="2">
    <source>
        <dbReference type="Proteomes" id="UP001217741"/>
    </source>
</evidence>
<gene>
    <name evidence="1" type="ORF">P3W50_01540</name>
</gene>
<sequence>MYYSRPNQVLVGEALEAAANDQLEEIVRVPAKIRLELPNEISRASVQPVIDQLNAAQPGSSFELHLRHNGGGCVATMIDLIVALNETKGTVEITFGRYVMSAAATIWLWFLVRATDNVRSLPPLKPGVVMYHRPRRTQQREYLCFADEVDPEHPLKEPLQQQFKLFDDLFRDVYTALLLSAPDGSLREAPSESLICEEDGLTYRHWLARLKDAYLGDQDVLIPV</sequence>
<protein>
    <recommendedName>
        <fullName evidence="3">ATP-dependent Clp protease proteolytic subunit</fullName>
    </recommendedName>
</protein>
<dbReference type="EMBL" id="JARJLO010000022">
    <property type="protein sequence ID" value="MDF3869152.1"/>
    <property type="molecule type" value="Genomic_DNA"/>
</dbReference>
<reference evidence="1" key="1">
    <citation type="submission" date="2023-03" db="EMBL/GenBank/DDBJ databases">
        <title>Draft assemblies of triclosan tolerant bacteria isolated from returned activated sludge.</title>
        <authorList>
            <person name="Van Hamelsveld S."/>
        </authorList>
    </citation>
    <scope>NUCLEOTIDE SEQUENCE</scope>
    <source>
        <strain evidence="1">GW210012_S60</strain>
    </source>
</reference>
<dbReference type="Proteomes" id="UP001217741">
    <property type="component" value="Unassembled WGS sequence"/>
</dbReference>
<comment type="caution">
    <text evidence="1">The sequence shown here is derived from an EMBL/GenBank/DDBJ whole genome shotgun (WGS) entry which is preliminary data.</text>
</comment>
<dbReference type="AlphaFoldDB" id="A0AAW6PI06"/>
<organism evidence="1 2">
    <name type="scientific">Pseudomonas putida</name>
    <name type="common">Arthrobacter siderocapsulatus</name>
    <dbReference type="NCBI Taxonomy" id="303"/>
    <lineage>
        <taxon>Bacteria</taxon>
        <taxon>Pseudomonadati</taxon>
        <taxon>Pseudomonadota</taxon>
        <taxon>Gammaproteobacteria</taxon>
        <taxon>Pseudomonadales</taxon>
        <taxon>Pseudomonadaceae</taxon>
        <taxon>Pseudomonas</taxon>
    </lineage>
</organism>